<dbReference type="HOGENOM" id="CLU_3105295_0_0_6"/>
<proteinExistence type="predicted"/>
<organism evidence="1 2">
    <name type="scientific">Vibrio vulnificus (strain YJ016)</name>
    <dbReference type="NCBI Taxonomy" id="196600"/>
    <lineage>
        <taxon>Bacteria</taxon>
        <taxon>Pseudomonadati</taxon>
        <taxon>Pseudomonadota</taxon>
        <taxon>Gammaproteobacteria</taxon>
        <taxon>Vibrionales</taxon>
        <taxon>Vibrionaceae</taxon>
        <taxon>Vibrio</taxon>
    </lineage>
</organism>
<sequence length="51" mass="5735">MFDGEMGEPQPCSTSIMSLYQALAYPHTPHWQSLAVCLVTNGLAKPKRWEI</sequence>
<dbReference type="KEGG" id="vvy:VVA0036"/>
<accession>Q7MGD4</accession>
<gene>
    <name evidence="1" type="ordered locus">VVA0036</name>
</gene>
<protein>
    <submittedName>
        <fullName evidence="1">Uncharacterized protein</fullName>
    </submittedName>
</protein>
<name>Q7MGD4_VIBVY</name>
<dbReference type="Proteomes" id="UP000002675">
    <property type="component" value="Chromosome II"/>
</dbReference>
<reference evidence="1 2" key="1">
    <citation type="journal article" date="2003" name="Genome Res.">
        <title>Comparative genome analysis of Vibrio vulnificus, a marine pathogen.</title>
        <authorList>
            <person name="Chen C.Y."/>
            <person name="Wu K.M."/>
            <person name="Chang Y.C."/>
            <person name="Chang C.H."/>
            <person name="Tsai H.C."/>
            <person name="Liao T.L."/>
            <person name="Liu Y.M."/>
            <person name="Chen H.J."/>
            <person name="Shen A.B."/>
            <person name="Li J.C."/>
            <person name="Su T.L."/>
            <person name="Shao C.P."/>
            <person name="Lee C.T."/>
            <person name="Hor L.I."/>
            <person name="Tsai S.F."/>
        </authorList>
    </citation>
    <scope>NUCLEOTIDE SEQUENCE [LARGE SCALE GENOMIC DNA]</scope>
    <source>
        <strain evidence="1 2">YJ016</strain>
    </source>
</reference>
<evidence type="ECO:0000313" key="2">
    <source>
        <dbReference type="Proteomes" id="UP000002675"/>
    </source>
</evidence>
<evidence type="ECO:0000313" key="1">
    <source>
        <dbReference type="EMBL" id="BAC96061.1"/>
    </source>
</evidence>
<dbReference type="EMBL" id="BA000038">
    <property type="protein sequence ID" value="BAC96061.1"/>
    <property type="molecule type" value="Genomic_DNA"/>
</dbReference>
<dbReference type="AlphaFoldDB" id="Q7MGD4"/>